<dbReference type="Proteomes" id="UP000217076">
    <property type="component" value="Unassembled WGS sequence"/>
</dbReference>
<sequence length="133" mass="15154">MKKLTPRPLPEAAATEPFADAEEAWLWFWHCQRLRDSRVRLERSGDRAGRPCDPDDIYRAVRRLQAAGRLGRGHLLVLVRYGQRQRPPDPRLPEEAVHADLWRAGLDRLHRALADKGLVQPLKTGESGDGHGR</sequence>
<gene>
    <name evidence="1" type="ORF">SAMN05421742_102105</name>
</gene>
<reference evidence="2" key="1">
    <citation type="submission" date="2016-10" db="EMBL/GenBank/DDBJ databases">
        <authorList>
            <person name="Varghese N."/>
            <person name="Submissions S."/>
        </authorList>
    </citation>
    <scope>NUCLEOTIDE SEQUENCE [LARGE SCALE GENOMIC DNA]</scope>
    <source>
        <strain evidence="2">930I</strain>
    </source>
</reference>
<accession>A0A1G7W7S2</accession>
<dbReference type="RefSeq" id="WP_092615555.1">
    <property type="nucleotide sequence ID" value="NZ_FNCV01000002.1"/>
</dbReference>
<dbReference type="EMBL" id="FNCV01000002">
    <property type="protein sequence ID" value="SDG67963.1"/>
    <property type="molecule type" value="Genomic_DNA"/>
</dbReference>
<dbReference type="STRING" id="83401.SAMN05421742_102105"/>
<organism evidence="1 2">
    <name type="scientific">Roseospirillum parvum</name>
    <dbReference type="NCBI Taxonomy" id="83401"/>
    <lineage>
        <taxon>Bacteria</taxon>
        <taxon>Pseudomonadati</taxon>
        <taxon>Pseudomonadota</taxon>
        <taxon>Alphaproteobacteria</taxon>
        <taxon>Rhodospirillales</taxon>
        <taxon>Rhodospirillaceae</taxon>
        <taxon>Roseospirillum</taxon>
    </lineage>
</organism>
<dbReference type="OrthoDB" id="7355539at2"/>
<keyword evidence="2" id="KW-1185">Reference proteome</keyword>
<proteinExistence type="predicted"/>
<dbReference type="AlphaFoldDB" id="A0A1G7W7S2"/>
<evidence type="ECO:0000313" key="2">
    <source>
        <dbReference type="Proteomes" id="UP000217076"/>
    </source>
</evidence>
<evidence type="ECO:0000313" key="1">
    <source>
        <dbReference type="EMBL" id="SDG67963.1"/>
    </source>
</evidence>
<protein>
    <submittedName>
        <fullName evidence="1">Uncharacterized protein</fullName>
    </submittedName>
</protein>
<name>A0A1G7W7S2_9PROT</name>